<evidence type="ECO:0000256" key="12">
    <source>
        <dbReference type="ARBA" id="ARBA00023002"/>
    </source>
</evidence>
<dbReference type="InterPro" id="IPR002489">
    <property type="entry name" value="Glu_synth_asu_C"/>
</dbReference>
<dbReference type="CDD" id="cd00713">
    <property type="entry name" value="GltS"/>
    <property type="match status" value="1"/>
</dbReference>
<keyword evidence="6" id="KW-0028">Amino-acid biosynthesis</keyword>
<dbReference type="EC" id="1.4.1.13" evidence="5"/>
<evidence type="ECO:0000256" key="8">
    <source>
        <dbReference type="ARBA" id="ARBA00022643"/>
    </source>
</evidence>
<keyword evidence="9" id="KW-0479">Metal-binding</keyword>
<evidence type="ECO:0000256" key="20">
    <source>
        <dbReference type="ARBA" id="ARBA00079921"/>
    </source>
</evidence>
<keyword evidence="14" id="KW-0411">Iron-sulfur</keyword>
<dbReference type="GO" id="GO:0019676">
    <property type="term" value="P:ammonia assimilation cycle"/>
    <property type="evidence" value="ECO:0007669"/>
    <property type="project" value="TreeGrafter"/>
</dbReference>
<comment type="similarity">
    <text evidence="4">Belongs to the glutamate synthase family.</text>
</comment>
<evidence type="ECO:0000256" key="11">
    <source>
        <dbReference type="ARBA" id="ARBA00022962"/>
    </source>
</evidence>
<evidence type="ECO:0000256" key="4">
    <source>
        <dbReference type="ARBA" id="ARBA00009716"/>
    </source>
</evidence>
<dbReference type="Gene3D" id="3.60.20.10">
    <property type="entry name" value="Glutamine Phosphoribosylpyrophosphate, subunit 1, domain 1"/>
    <property type="match status" value="1"/>
</dbReference>
<keyword evidence="7" id="KW-0285">Flavoprotein</keyword>
<proteinExistence type="inferred from homology"/>
<protein>
    <recommendedName>
        <fullName evidence="19">Glutamate synthase [NADPH] large chain</fullName>
        <ecNumber evidence="5">1.4.1.13</ecNumber>
    </recommendedName>
    <alternativeName>
        <fullName evidence="20">Glutamate synthase subunit alpha</fullName>
    </alternativeName>
</protein>
<evidence type="ECO:0000256" key="13">
    <source>
        <dbReference type="ARBA" id="ARBA00023004"/>
    </source>
</evidence>
<gene>
    <name evidence="22" type="primary">gltB</name>
    <name evidence="22" type="ORF">MAGMO_4088</name>
</gene>
<evidence type="ECO:0000256" key="1">
    <source>
        <dbReference type="ARBA" id="ARBA00001917"/>
    </source>
</evidence>
<accession>A0A1S7LR04</accession>
<evidence type="ECO:0000256" key="9">
    <source>
        <dbReference type="ARBA" id="ARBA00022723"/>
    </source>
</evidence>
<keyword evidence="8" id="KW-0288">FMN</keyword>
<dbReference type="InterPro" id="IPR029055">
    <property type="entry name" value="Ntn_hydrolases_N"/>
</dbReference>
<dbReference type="GO" id="GO:0051538">
    <property type="term" value="F:3 iron, 4 sulfur cluster binding"/>
    <property type="evidence" value="ECO:0007669"/>
    <property type="project" value="UniProtKB-KW"/>
</dbReference>
<dbReference type="CDD" id="cd00982">
    <property type="entry name" value="gltB_C"/>
    <property type="match status" value="1"/>
</dbReference>
<dbReference type="FunFam" id="3.20.20.70:FF:000031">
    <property type="entry name" value="Glutamate synthase 1 [NADH]"/>
    <property type="match status" value="1"/>
</dbReference>
<dbReference type="EMBL" id="LO017727">
    <property type="protein sequence ID" value="CRH08216.1"/>
    <property type="molecule type" value="Genomic_DNA"/>
</dbReference>
<comment type="cofactor">
    <cofactor evidence="3">
        <name>FAD</name>
        <dbReference type="ChEBI" id="CHEBI:57692"/>
    </cofactor>
</comment>
<dbReference type="InterPro" id="IPR050711">
    <property type="entry name" value="ET-N_metabolism_enzyme"/>
</dbReference>
<keyword evidence="16" id="KW-0003">3Fe-4S</keyword>
<dbReference type="FunFam" id="3.20.20.70:FF:000053">
    <property type="entry name" value="Glutamate synthase large subunit"/>
    <property type="match status" value="1"/>
</dbReference>
<name>A0A1S7LR04_MAGMO</name>
<dbReference type="NCBIfam" id="NF008730">
    <property type="entry name" value="PRK11750.1"/>
    <property type="match status" value="1"/>
</dbReference>
<dbReference type="PROSITE" id="PS51278">
    <property type="entry name" value="GATASE_TYPE_2"/>
    <property type="match status" value="1"/>
</dbReference>
<evidence type="ECO:0000256" key="5">
    <source>
        <dbReference type="ARBA" id="ARBA00012079"/>
    </source>
</evidence>
<dbReference type="InterPro" id="IPR017932">
    <property type="entry name" value="GATase_2_dom"/>
</dbReference>
<keyword evidence="12 22" id="KW-0560">Oxidoreductase</keyword>
<dbReference type="PANTHER" id="PTHR11938:SF133">
    <property type="entry name" value="GLUTAMATE SYNTHASE (NADH)"/>
    <property type="match status" value="1"/>
</dbReference>
<dbReference type="InterPro" id="IPR036485">
    <property type="entry name" value="Glu_synth_asu_C_sf"/>
</dbReference>
<dbReference type="SUPFAM" id="SSF69336">
    <property type="entry name" value="Alpha subunit of glutamate synthase, C-terminal domain"/>
    <property type="match status" value="1"/>
</dbReference>
<keyword evidence="13" id="KW-0408">Iron</keyword>
<dbReference type="GO" id="GO:0046872">
    <property type="term" value="F:metal ion binding"/>
    <property type="evidence" value="ECO:0007669"/>
    <property type="project" value="UniProtKB-KW"/>
</dbReference>
<evidence type="ECO:0000256" key="14">
    <source>
        <dbReference type="ARBA" id="ARBA00023014"/>
    </source>
</evidence>
<evidence type="ECO:0000256" key="17">
    <source>
        <dbReference type="ARBA" id="ARBA00037898"/>
    </source>
</evidence>
<dbReference type="Pfam" id="PF01645">
    <property type="entry name" value="Glu_synthase"/>
    <property type="match status" value="1"/>
</dbReference>
<dbReference type="CDD" id="cd02808">
    <property type="entry name" value="GltS_FMN"/>
    <property type="match status" value="1"/>
</dbReference>
<comment type="cofactor">
    <cofactor evidence="2">
        <name>[3Fe-4S] cluster</name>
        <dbReference type="ChEBI" id="CHEBI:21137"/>
    </cofactor>
</comment>
<evidence type="ECO:0000256" key="3">
    <source>
        <dbReference type="ARBA" id="ARBA00001974"/>
    </source>
</evidence>
<dbReference type="Pfam" id="PF00310">
    <property type="entry name" value="GATase_2"/>
    <property type="match status" value="1"/>
</dbReference>
<comment type="catalytic activity">
    <reaction evidence="18">
        <text>2 L-glutamate + NADP(+) = L-glutamine + 2-oxoglutarate + NADPH + H(+)</text>
        <dbReference type="Rhea" id="RHEA:15501"/>
        <dbReference type="ChEBI" id="CHEBI:15378"/>
        <dbReference type="ChEBI" id="CHEBI:16810"/>
        <dbReference type="ChEBI" id="CHEBI:29985"/>
        <dbReference type="ChEBI" id="CHEBI:57783"/>
        <dbReference type="ChEBI" id="CHEBI:58349"/>
        <dbReference type="ChEBI" id="CHEBI:58359"/>
        <dbReference type="EC" id="1.4.1.13"/>
    </reaction>
</comment>
<sequence length="1513" mass="166400">MIHPGLPKKTGLYDPRHEHDACGVGFVADIKGRQTHEIVSMGLKVLENLTHRGAAGADPLTGDGAGILIQMPDAFMRTQCKELRIDLPEAGGYGVGMFFLPKENSIRDSIQRHVEQTVMEEDLVVLGWRDVPINRGARIGYGAKETEPMIRQVIVAPRNLPADADENWLERHLFIARQRIENTVRSYEMEELLSAFEIPSFSSRVILYKGMFLAEQVGDYFLDLVDPEMVSAFSLVHQRYSTNTFPTWGLAQPFRMIAHNGEINTLRGNINWMRAREAALSSPLFGDDIKKLLPIIPEGLSDSASFDRALEFLVLSGRSLPHAMMMLIPEAWENHQQMDENVRGFYEYHASMMEPWDGPAAVAFTDGRTIGATLDRNGLRPARYQVTKSGLCVMASEAGTITFPPEEIAFNGRLQPGRMFVIDIEQGRIIDDEEVKKSVIGNKPYAQWVADGLVCLEDMAEGESEKSESEPITTLHQTFGYTEEDLHQLMAPMALAGQEPTGSMGNDASLAVLSNKQKPLFNYFKQLFAQVTNPPIDPIREEMVMSLYNQLGPSGNLLEESAEHVHRIRLKQPILSNSELEKIRATSEKGLKAQTFSTLFEMCDRCRLDDVLTRLFDQVSSAVSEGVNLIILSDRGANEQMAPLPILLAAAGLHHHLTRGGTRSRVSIVVESGEPREVYHFALLIGYGVSAINPYLAADTLTNLHEQGIFPSEVTPDVAFANFIKGVNKGLMKIFSKMGISTLQSYCGAQIFEAVGLSHNLVKRYFTGTVSRIEGVDMDGLLEEVRRRHKLAYADNVVPMKYLDVGGEYKFRHGGEKHLWTPEIISLLQQSTRENSYDSYKQYARLINEQSKALCTLRGLFKLKKSAKPVPLEEVEPASEIVKRFVTGAMSYGSISKESHETLAIAMNRIGGMSNTGEGGEDPERFIPRPNGDHARSAIKQVASGRFGVSSHYLVNADEMQIKIAQGAKPGEGGQLPGHKVNEIIARTRNTTPGVTLISPPPHHDIYSIEDLAQLIFDLKNVNPQGRVSVKLVSEVGVGTVAAGVSKGHADMILIAGHDGGTGASPVSSIKHAGAPWELGLAETQQTLVLNDLRGRVRVQVDGQLRTGRDVVIGALLGAEEFGFATGPLVVEGCIMMRKCHLGTCPVGIATQDLELRKKFKGKPQHVVNYFFFIANEVREWMASMGFRSFEEMIGRVDRLDAEEAVDHWKAKGLDFSVILKQPDVPSRIATRNTSKQDHAIDDVLDHKLLELAQIAFDTLEPIQIHLPIHNTDRTVGAMLGGEVSKRFGAEGLPEDTIQCHFTGVAGQSFGAFNVSGVSLHLTGAGNDYVCKGMSGGRVVVKPHPGSDIVPEENIVAGNTILYGAIRGEAYFRGIVGERFAVRNSGAEAVVEGLGDHGCEYMTGGTVVVLGQTGRNFGAGMSGGIAYVFDEDGSFKQLCNQSMVGLEEVESVDDQAKLKGMIEKHVKYTQSTVGKSILDSWYDSLGKFIKVMPHEYKRVLEELKQQQEKVANG</sequence>
<reference evidence="22" key="1">
    <citation type="submission" date="2015-04" db="EMBL/GenBank/DDBJ databases">
        <authorList>
            <person name="Syromyatnikov M.Y."/>
            <person name="Popov V.N."/>
        </authorList>
    </citation>
    <scope>NUCLEOTIDE SEQUENCE</scope>
    <source>
        <strain evidence="22">MO-1</strain>
    </source>
</reference>
<organism evidence="22">
    <name type="scientific">Magnetococcus massalia (strain MO-1)</name>
    <dbReference type="NCBI Taxonomy" id="451514"/>
    <lineage>
        <taxon>Bacteria</taxon>
        <taxon>Pseudomonadati</taxon>
        <taxon>Pseudomonadota</taxon>
        <taxon>Magnetococcia</taxon>
        <taxon>Magnetococcales</taxon>
        <taxon>Magnetococcaceae</taxon>
        <taxon>Magnetococcus</taxon>
    </lineage>
</organism>
<evidence type="ECO:0000256" key="10">
    <source>
        <dbReference type="ARBA" id="ARBA00022827"/>
    </source>
</evidence>
<evidence type="ECO:0000256" key="2">
    <source>
        <dbReference type="ARBA" id="ARBA00001927"/>
    </source>
</evidence>
<dbReference type="InterPro" id="IPR006982">
    <property type="entry name" value="Glu_synth_centr_N"/>
</dbReference>
<dbReference type="GO" id="GO:0004355">
    <property type="term" value="F:glutamate synthase (NADPH) activity"/>
    <property type="evidence" value="ECO:0007669"/>
    <property type="project" value="UniProtKB-EC"/>
</dbReference>
<dbReference type="SUPFAM" id="SSF51395">
    <property type="entry name" value="FMN-linked oxidoreductases"/>
    <property type="match status" value="1"/>
</dbReference>
<dbReference type="FunFam" id="2.160.20.60:FF:000001">
    <property type="entry name" value="Glutamate synthase, large subunit"/>
    <property type="match status" value="1"/>
</dbReference>
<dbReference type="Gene3D" id="2.160.20.60">
    <property type="entry name" value="Glutamate synthase, alpha subunit, C-terminal domain"/>
    <property type="match status" value="1"/>
</dbReference>
<evidence type="ECO:0000256" key="15">
    <source>
        <dbReference type="ARBA" id="ARBA00023164"/>
    </source>
</evidence>
<evidence type="ECO:0000256" key="6">
    <source>
        <dbReference type="ARBA" id="ARBA00022605"/>
    </source>
</evidence>
<comment type="pathway">
    <text evidence="17">Amino-acid biosynthesis; L-glutamate biosynthesis via GLT pathway; L-glutamate from 2-oxoglutarate and L-glutamine (NADP(+) route): step 1/1.</text>
</comment>
<dbReference type="GO" id="GO:0006537">
    <property type="term" value="P:glutamate biosynthetic process"/>
    <property type="evidence" value="ECO:0007669"/>
    <property type="project" value="UniProtKB-KW"/>
</dbReference>
<dbReference type="Pfam" id="PF04898">
    <property type="entry name" value="Glu_syn_central"/>
    <property type="match status" value="1"/>
</dbReference>
<evidence type="ECO:0000256" key="16">
    <source>
        <dbReference type="ARBA" id="ARBA00023291"/>
    </source>
</evidence>
<evidence type="ECO:0000259" key="21">
    <source>
        <dbReference type="PROSITE" id="PS51278"/>
    </source>
</evidence>
<dbReference type="PANTHER" id="PTHR11938">
    <property type="entry name" value="FAD NADPH DEHYDROGENASE/OXIDOREDUCTASE"/>
    <property type="match status" value="1"/>
</dbReference>
<keyword evidence="15" id="KW-0314">Glutamate biosynthesis</keyword>
<dbReference type="Pfam" id="PF01493">
    <property type="entry name" value="GXGXG"/>
    <property type="match status" value="1"/>
</dbReference>
<evidence type="ECO:0000256" key="18">
    <source>
        <dbReference type="ARBA" id="ARBA00048151"/>
    </source>
</evidence>
<dbReference type="FunFam" id="3.60.20.10:FF:000001">
    <property type="entry name" value="Glutamate synthase, large subunit"/>
    <property type="match status" value="1"/>
</dbReference>
<evidence type="ECO:0000256" key="19">
    <source>
        <dbReference type="ARBA" id="ARBA00072108"/>
    </source>
</evidence>
<feature type="domain" description="Glutamine amidotransferase type-2" evidence="21">
    <location>
        <begin position="22"/>
        <end position="425"/>
    </location>
</feature>
<dbReference type="SUPFAM" id="SSF56235">
    <property type="entry name" value="N-terminal nucleophile aminohydrolases (Ntn hydrolases)"/>
    <property type="match status" value="1"/>
</dbReference>
<dbReference type="InterPro" id="IPR002932">
    <property type="entry name" value="Glu_synthdom"/>
</dbReference>
<comment type="cofactor">
    <cofactor evidence="1">
        <name>FMN</name>
        <dbReference type="ChEBI" id="CHEBI:58210"/>
    </cofactor>
</comment>
<evidence type="ECO:0000313" key="22">
    <source>
        <dbReference type="EMBL" id="CRH08216.1"/>
    </source>
</evidence>
<dbReference type="Gene3D" id="3.20.20.70">
    <property type="entry name" value="Aldolase class I"/>
    <property type="match status" value="2"/>
</dbReference>
<evidence type="ECO:0000256" key="7">
    <source>
        <dbReference type="ARBA" id="ARBA00022630"/>
    </source>
</evidence>
<keyword evidence="10" id="KW-0274">FAD</keyword>
<keyword evidence="11" id="KW-0315">Glutamine amidotransferase</keyword>
<dbReference type="InterPro" id="IPR013785">
    <property type="entry name" value="Aldolase_TIM"/>
</dbReference>